<evidence type="ECO:0000256" key="7">
    <source>
        <dbReference type="PROSITE-ProRule" id="PRU01091"/>
    </source>
</evidence>
<sequence length="229" mass="25756">MARVLVVEDEADLRDILEYNLAQAGHSVEVAATGAEGLRSVRSTPPDLVLLDLMLPDVSGIEVCKTLKKTPATQDVRVIMVTAKSEEIDRVLGFELGVDDYVTKPFSVRELLLRVQAVLRRTDTATVPHSHFGVLRIDRHAHRVWVGEEEVTLTALEFKLLVALFDRKNRVQTRSVLLSDVWGIEAEIMSRTVDTHVKRLREKLGDAGQYIETVRGVGYRFSEFPEAEH</sequence>
<dbReference type="SMART" id="SM00448">
    <property type="entry name" value="REC"/>
    <property type="match status" value="1"/>
</dbReference>
<evidence type="ECO:0000313" key="11">
    <source>
        <dbReference type="Proteomes" id="UP001379533"/>
    </source>
</evidence>
<reference evidence="10 11" key="1">
    <citation type="submission" date="2021-12" db="EMBL/GenBank/DDBJ databases">
        <title>Discovery of the Pendulisporaceae a myxobacterial family with distinct sporulation behavior and unique specialized metabolism.</title>
        <authorList>
            <person name="Garcia R."/>
            <person name="Popoff A."/>
            <person name="Bader C.D."/>
            <person name="Loehr J."/>
            <person name="Walesch S."/>
            <person name="Walt C."/>
            <person name="Boldt J."/>
            <person name="Bunk B."/>
            <person name="Haeckl F.J.F.P.J."/>
            <person name="Gunesch A.P."/>
            <person name="Birkelbach J."/>
            <person name="Nuebel U."/>
            <person name="Pietschmann T."/>
            <person name="Bach T."/>
            <person name="Mueller R."/>
        </authorList>
    </citation>
    <scope>NUCLEOTIDE SEQUENCE [LARGE SCALE GENOMIC DNA]</scope>
    <source>
        <strain evidence="10 11">MSr12523</strain>
    </source>
</reference>
<keyword evidence="11" id="KW-1185">Reference proteome</keyword>
<feature type="domain" description="OmpR/PhoB-type" evidence="9">
    <location>
        <begin position="122"/>
        <end position="223"/>
    </location>
</feature>
<name>A0ABZ2K8W8_9BACT</name>
<dbReference type="InterPro" id="IPR001789">
    <property type="entry name" value="Sig_transdc_resp-reg_receiver"/>
</dbReference>
<dbReference type="SUPFAM" id="SSF46894">
    <property type="entry name" value="C-terminal effector domain of the bipartite response regulators"/>
    <property type="match status" value="1"/>
</dbReference>
<dbReference type="InterPro" id="IPR001867">
    <property type="entry name" value="OmpR/PhoB-type_DNA-bd"/>
</dbReference>
<evidence type="ECO:0000313" key="10">
    <source>
        <dbReference type="EMBL" id="WXA95130.1"/>
    </source>
</evidence>
<dbReference type="Gene3D" id="6.10.250.690">
    <property type="match status" value="1"/>
</dbReference>
<keyword evidence="2" id="KW-0902">Two-component regulatory system</keyword>
<dbReference type="InterPro" id="IPR036388">
    <property type="entry name" value="WH-like_DNA-bd_sf"/>
</dbReference>
<dbReference type="Gene3D" id="3.40.50.2300">
    <property type="match status" value="1"/>
</dbReference>
<dbReference type="CDD" id="cd00383">
    <property type="entry name" value="trans_reg_C"/>
    <property type="match status" value="1"/>
</dbReference>
<evidence type="ECO:0000256" key="4">
    <source>
        <dbReference type="ARBA" id="ARBA00023125"/>
    </source>
</evidence>
<evidence type="ECO:0000256" key="6">
    <source>
        <dbReference type="PROSITE-ProRule" id="PRU00169"/>
    </source>
</evidence>
<proteinExistence type="predicted"/>
<dbReference type="Proteomes" id="UP001379533">
    <property type="component" value="Chromosome"/>
</dbReference>
<dbReference type="SUPFAM" id="SSF52172">
    <property type="entry name" value="CheY-like"/>
    <property type="match status" value="1"/>
</dbReference>
<dbReference type="Pfam" id="PF00486">
    <property type="entry name" value="Trans_reg_C"/>
    <property type="match status" value="1"/>
</dbReference>
<evidence type="ECO:0000256" key="5">
    <source>
        <dbReference type="ARBA" id="ARBA00023163"/>
    </source>
</evidence>
<keyword evidence="5" id="KW-0804">Transcription</keyword>
<dbReference type="SMART" id="SM00862">
    <property type="entry name" value="Trans_reg_C"/>
    <property type="match status" value="1"/>
</dbReference>
<dbReference type="InterPro" id="IPR011006">
    <property type="entry name" value="CheY-like_superfamily"/>
</dbReference>
<evidence type="ECO:0000256" key="1">
    <source>
        <dbReference type="ARBA" id="ARBA00022553"/>
    </source>
</evidence>
<keyword evidence="1 6" id="KW-0597">Phosphoprotein</keyword>
<keyword evidence="3" id="KW-0805">Transcription regulation</keyword>
<evidence type="ECO:0000256" key="3">
    <source>
        <dbReference type="ARBA" id="ARBA00023015"/>
    </source>
</evidence>
<gene>
    <name evidence="10" type="ORF">LZC95_53005</name>
</gene>
<protein>
    <submittedName>
        <fullName evidence="10">Response regulator transcription factor</fullName>
    </submittedName>
</protein>
<evidence type="ECO:0000259" key="8">
    <source>
        <dbReference type="PROSITE" id="PS50110"/>
    </source>
</evidence>
<dbReference type="Gene3D" id="1.10.10.10">
    <property type="entry name" value="Winged helix-like DNA-binding domain superfamily/Winged helix DNA-binding domain"/>
    <property type="match status" value="1"/>
</dbReference>
<dbReference type="EMBL" id="CP089982">
    <property type="protein sequence ID" value="WXA95130.1"/>
    <property type="molecule type" value="Genomic_DNA"/>
</dbReference>
<feature type="domain" description="Response regulatory" evidence="8">
    <location>
        <begin position="3"/>
        <end position="119"/>
    </location>
</feature>
<dbReference type="PANTHER" id="PTHR48111:SF21">
    <property type="entry name" value="DNA-BINDING DUAL MASTER TRANSCRIPTIONAL REGULATOR RPAA"/>
    <property type="match status" value="1"/>
</dbReference>
<feature type="DNA-binding region" description="OmpR/PhoB-type" evidence="7">
    <location>
        <begin position="122"/>
        <end position="223"/>
    </location>
</feature>
<dbReference type="PROSITE" id="PS50110">
    <property type="entry name" value="RESPONSE_REGULATORY"/>
    <property type="match status" value="1"/>
</dbReference>
<evidence type="ECO:0000259" key="9">
    <source>
        <dbReference type="PROSITE" id="PS51755"/>
    </source>
</evidence>
<accession>A0ABZ2K8W8</accession>
<dbReference type="PANTHER" id="PTHR48111">
    <property type="entry name" value="REGULATOR OF RPOS"/>
    <property type="match status" value="1"/>
</dbReference>
<keyword evidence="4 7" id="KW-0238">DNA-binding</keyword>
<dbReference type="RefSeq" id="WP_394845739.1">
    <property type="nucleotide sequence ID" value="NZ_CP089982.1"/>
</dbReference>
<dbReference type="PROSITE" id="PS51755">
    <property type="entry name" value="OMPR_PHOB"/>
    <property type="match status" value="1"/>
</dbReference>
<feature type="modified residue" description="4-aspartylphosphate" evidence="6">
    <location>
        <position position="52"/>
    </location>
</feature>
<organism evidence="10 11">
    <name type="scientific">Pendulispora brunnea</name>
    <dbReference type="NCBI Taxonomy" id="2905690"/>
    <lineage>
        <taxon>Bacteria</taxon>
        <taxon>Pseudomonadati</taxon>
        <taxon>Myxococcota</taxon>
        <taxon>Myxococcia</taxon>
        <taxon>Myxococcales</taxon>
        <taxon>Sorangiineae</taxon>
        <taxon>Pendulisporaceae</taxon>
        <taxon>Pendulispora</taxon>
    </lineage>
</organism>
<dbReference type="InterPro" id="IPR016032">
    <property type="entry name" value="Sig_transdc_resp-reg_C-effctor"/>
</dbReference>
<dbReference type="Pfam" id="PF00072">
    <property type="entry name" value="Response_reg"/>
    <property type="match status" value="1"/>
</dbReference>
<evidence type="ECO:0000256" key="2">
    <source>
        <dbReference type="ARBA" id="ARBA00023012"/>
    </source>
</evidence>
<dbReference type="InterPro" id="IPR039420">
    <property type="entry name" value="WalR-like"/>
</dbReference>